<feature type="compositionally biased region" description="Low complexity" evidence="7">
    <location>
        <begin position="1"/>
        <end position="10"/>
    </location>
</feature>
<evidence type="ECO:0000313" key="9">
    <source>
        <dbReference type="Proteomes" id="UP000000387"/>
    </source>
</evidence>
<dbReference type="InterPro" id="IPR033749">
    <property type="entry name" value="Polyprenyl_synt_CS"/>
</dbReference>
<evidence type="ECO:0000256" key="7">
    <source>
        <dbReference type="SAM" id="MobiDB-lite"/>
    </source>
</evidence>
<evidence type="ECO:0000313" key="8">
    <source>
        <dbReference type="EMBL" id="ADP39864.1"/>
    </source>
</evidence>
<gene>
    <name evidence="8" type="ordered locus">HMPREF0733_10406</name>
</gene>
<dbReference type="KEGG" id="rdn:HMPREF0733_10406"/>
<sequence>MSNTQHTATHQHTEEGIVSTSEQSIAATDLMAGLDFNLPAGFELIASDPQLGPQILTSLARIEERLAEAISYTDKLADVAARHLLLAGGKRVRPLLTLLAAAVDGQINDDVIEAAVVVELTHLATLYHDDVMDDAPKRRGVDTAQTIWGNSVAILTGDLIFSRASLLVSDLGTRPMKIQAQTFERLVLGQLYETTGVRENQDILDHYIAVIEGKTGSLIAAAGEYGSLLAGASEEVIQMLATYGELVGVAFQLADDVIDIVSDGASSGKTQGTDLREGVPTLPTILLNRAAEAGDESARQVRTLIEADLSSDDALAAAVSALAAHPVTQEAWQIAYDWADRAIAAIAPLPDSTAKAALESFAHAVVHREG</sequence>
<dbReference type="PANTHER" id="PTHR12001">
    <property type="entry name" value="GERANYLGERANYL PYROPHOSPHATE SYNTHASE"/>
    <property type="match status" value="1"/>
</dbReference>
<dbReference type="GO" id="GO:0004659">
    <property type="term" value="F:prenyltransferase activity"/>
    <property type="evidence" value="ECO:0007669"/>
    <property type="project" value="InterPro"/>
</dbReference>
<keyword evidence="5" id="KW-0460">Magnesium</keyword>
<protein>
    <submittedName>
        <fullName evidence="8">Polyprenyl synthetase</fullName>
    </submittedName>
</protein>
<keyword evidence="4" id="KW-0479">Metal-binding</keyword>
<evidence type="ECO:0000256" key="6">
    <source>
        <dbReference type="RuleBase" id="RU004466"/>
    </source>
</evidence>
<dbReference type="PROSITE" id="PS00444">
    <property type="entry name" value="POLYPRENYL_SYNTHASE_2"/>
    <property type="match status" value="1"/>
</dbReference>
<dbReference type="GO" id="GO:0008299">
    <property type="term" value="P:isoprenoid biosynthetic process"/>
    <property type="evidence" value="ECO:0007669"/>
    <property type="project" value="InterPro"/>
</dbReference>
<proteinExistence type="inferred from homology"/>
<dbReference type="eggNOG" id="COG0142">
    <property type="taxonomic scope" value="Bacteria"/>
</dbReference>
<dbReference type="SUPFAM" id="SSF48576">
    <property type="entry name" value="Terpenoid synthases"/>
    <property type="match status" value="1"/>
</dbReference>
<reference evidence="9" key="1">
    <citation type="submission" date="2010-10" db="EMBL/GenBank/DDBJ databases">
        <title>The complete genome of Rothia dentocariosa ATCC 17931.</title>
        <authorList>
            <person name="Muzny D."/>
            <person name="Qin X."/>
            <person name="Buhay C."/>
            <person name="Dugan-Rocha S."/>
            <person name="Ding Y."/>
            <person name="Chen G."/>
            <person name="Hawes A."/>
            <person name="Holder M."/>
            <person name="Jhangiani S."/>
            <person name="Johnson A."/>
            <person name="Khan Z."/>
            <person name="Li Z."/>
            <person name="Liu W."/>
            <person name="Liu X."/>
            <person name="Perez L."/>
            <person name="Shen H."/>
            <person name="Wang Q."/>
            <person name="Watt J."/>
            <person name="Xi L."/>
            <person name="Xin Y."/>
            <person name="Zhou J."/>
            <person name="Deng J."/>
            <person name="Jiang H."/>
            <person name="Liu Y."/>
            <person name="Qu J."/>
            <person name="Song X.-Z."/>
            <person name="Zhang L."/>
            <person name="Villasana D."/>
            <person name="Johnson A."/>
            <person name="Liu J."/>
            <person name="Liyanage D."/>
            <person name="Lorensuhewa L."/>
            <person name="Robinson T."/>
            <person name="Song A."/>
            <person name="Song B.-B."/>
            <person name="Dinh H."/>
            <person name="Thornton R."/>
            <person name="Coyle M."/>
            <person name="Francisco L."/>
            <person name="Jackson L."/>
            <person name="Javaid M."/>
            <person name="Korchina V."/>
            <person name="Kovar C."/>
            <person name="Mata R."/>
            <person name="Mathew T."/>
            <person name="Ngo R."/>
            <person name="Nguyen L."/>
            <person name="Nguyen N."/>
            <person name="Okwuonu G."/>
            <person name="Ongeri F."/>
            <person name="Pham C."/>
            <person name="Simmons D."/>
            <person name="Wilczek-Boney K."/>
            <person name="Hale W."/>
            <person name="Jakkamsetti A."/>
            <person name="Pham P."/>
            <person name="Ruth R."/>
            <person name="San Lucas F."/>
            <person name="Warren J."/>
            <person name="Zhang J."/>
            <person name="Zhao Z."/>
            <person name="Zhou C."/>
            <person name="Zhu D."/>
            <person name="Lee S."/>
            <person name="Bess C."/>
            <person name="Blankenburg K."/>
            <person name="Forbes L."/>
            <person name="Fu Q."/>
            <person name="Gubbala S."/>
            <person name="Hirani K."/>
            <person name="Jayaseelan J.C."/>
            <person name="Lara F."/>
            <person name="Munidasa M."/>
            <person name="Palculict T."/>
            <person name="Patil S."/>
            <person name="Pu L.-L."/>
            <person name="Saada N."/>
            <person name="Tang L."/>
            <person name="Weissenberger G."/>
            <person name="Zhu Y."/>
            <person name="Hemphill L."/>
            <person name="Shang Y."/>
            <person name="Youmans B."/>
            <person name="Ayvaz T."/>
            <person name="Ross M."/>
            <person name="Santibanez J."/>
            <person name="Aqrawi P."/>
            <person name="Gross S."/>
            <person name="Joshi V."/>
            <person name="Fowler G."/>
            <person name="Nazareth L."/>
            <person name="Reid J."/>
            <person name="Worley K."/>
            <person name="Petrosino J."/>
            <person name="Highlander S."/>
            <person name="Gibbs R."/>
        </authorList>
    </citation>
    <scope>NUCLEOTIDE SEQUENCE [LARGE SCALE GENOMIC DNA]</scope>
    <source>
        <strain evidence="9">ATCC 17931 / CDC X599 / XDIA</strain>
    </source>
</reference>
<dbReference type="InterPro" id="IPR008949">
    <property type="entry name" value="Isoprenoid_synthase_dom_sf"/>
</dbReference>
<dbReference type="SFLD" id="SFLDS00005">
    <property type="entry name" value="Isoprenoid_Synthase_Type_I"/>
    <property type="match status" value="1"/>
</dbReference>
<evidence type="ECO:0000256" key="5">
    <source>
        <dbReference type="ARBA" id="ARBA00022842"/>
    </source>
</evidence>
<dbReference type="Proteomes" id="UP000000387">
    <property type="component" value="Chromosome"/>
</dbReference>
<keyword evidence="3 6" id="KW-0808">Transferase</keyword>
<evidence type="ECO:0000256" key="4">
    <source>
        <dbReference type="ARBA" id="ARBA00022723"/>
    </source>
</evidence>
<dbReference type="AlphaFoldDB" id="E3H057"/>
<dbReference type="CDD" id="cd00685">
    <property type="entry name" value="Trans_IPPS_HT"/>
    <property type="match status" value="1"/>
</dbReference>
<dbReference type="SFLD" id="SFLDG01017">
    <property type="entry name" value="Polyprenyl_Transferase_Like"/>
    <property type="match status" value="1"/>
</dbReference>
<comment type="similarity">
    <text evidence="2 6">Belongs to the FPP/GGPP synthase family.</text>
</comment>
<dbReference type="Gene3D" id="1.10.600.10">
    <property type="entry name" value="Farnesyl Diphosphate Synthase"/>
    <property type="match status" value="1"/>
</dbReference>
<dbReference type="Pfam" id="PF00348">
    <property type="entry name" value="polyprenyl_synt"/>
    <property type="match status" value="1"/>
</dbReference>
<accession>E3H057</accession>
<dbReference type="HOGENOM" id="CLU_014015_2_3_11"/>
<dbReference type="InterPro" id="IPR000092">
    <property type="entry name" value="Polyprenyl_synt"/>
</dbReference>
<evidence type="ECO:0000256" key="2">
    <source>
        <dbReference type="ARBA" id="ARBA00006706"/>
    </source>
</evidence>
<dbReference type="PANTHER" id="PTHR12001:SF69">
    <property type="entry name" value="ALL TRANS-POLYPRENYL-DIPHOSPHATE SYNTHASE PDSS1"/>
    <property type="match status" value="1"/>
</dbReference>
<organism evidence="8 9">
    <name type="scientific">Rothia dentocariosa (strain ATCC 17931 / CDC X599 / XDIA)</name>
    <dbReference type="NCBI Taxonomy" id="762948"/>
    <lineage>
        <taxon>Bacteria</taxon>
        <taxon>Bacillati</taxon>
        <taxon>Actinomycetota</taxon>
        <taxon>Actinomycetes</taxon>
        <taxon>Micrococcales</taxon>
        <taxon>Micrococcaceae</taxon>
        <taxon>Rothia</taxon>
    </lineage>
</organism>
<evidence type="ECO:0000256" key="3">
    <source>
        <dbReference type="ARBA" id="ARBA00022679"/>
    </source>
</evidence>
<comment type="cofactor">
    <cofactor evidence="1">
        <name>Mg(2+)</name>
        <dbReference type="ChEBI" id="CHEBI:18420"/>
    </cofactor>
</comment>
<evidence type="ECO:0000256" key="1">
    <source>
        <dbReference type="ARBA" id="ARBA00001946"/>
    </source>
</evidence>
<dbReference type="GO" id="GO:0046872">
    <property type="term" value="F:metal ion binding"/>
    <property type="evidence" value="ECO:0007669"/>
    <property type="project" value="UniProtKB-KW"/>
</dbReference>
<dbReference type="EMBL" id="CP002280">
    <property type="protein sequence ID" value="ADP39864.1"/>
    <property type="molecule type" value="Genomic_DNA"/>
</dbReference>
<feature type="region of interest" description="Disordered" evidence="7">
    <location>
        <begin position="1"/>
        <end position="20"/>
    </location>
</feature>
<name>E3H057_ROTDC</name>